<keyword evidence="2" id="KW-1185">Reference proteome</keyword>
<dbReference type="InParanoid" id="A0A078AMW5"/>
<dbReference type="AlphaFoldDB" id="A0A078AMW5"/>
<sequence>MTLLINLRFSIKSIITLQMIVPSVEFKTSIVYSFLQKTVQTTKGQGLHHKEPQEVQKIDSRALKAGNHHKSLNFHKPLLVCHLSGSQYQQILYRRFPRLVHRKSQKSMFTDQDQINQLELKSIDYQRCNKLN</sequence>
<evidence type="ECO:0000313" key="2">
    <source>
        <dbReference type="Proteomes" id="UP000039865"/>
    </source>
</evidence>
<reference evidence="1 2" key="1">
    <citation type="submission" date="2014-06" db="EMBL/GenBank/DDBJ databases">
        <authorList>
            <person name="Swart Estienne"/>
        </authorList>
    </citation>
    <scope>NUCLEOTIDE SEQUENCE [LARGE SCALE GENOMIC DNA]</scope>
    <source>
        <strain evidence="1 2">130c</strain>
    </source>
</reference>
<gene>
    <name evidence="1" type="primary">Contig18489.g19638</name>
    <name evidence="1" type="ORF">STYLEM_12308</name>
</gene>
<evidence type="ECO:0000313" key="1">
    <source>
        <dbReference type="EMBL" id="CDW83266.1"/>
    </source>
</evidence>
<organism evidence="1 2">
    <name type="scientific">Stylonychia lemnae</name>
    <name type="common">Ciliate</name>
    <dbReference type="NCBI Taxonomy" id="5949"/>
    <lineage>
        <taxon>Eukaryota</taxon>
        <taxon>Sar</taxon>
        <taxon>Alveolata</taxon>
        <taxon>Ciliophora</taxon>
        <taxon>Intramacronucleata</taxon>
        <taxon>Spirotrichea</taxon>
        <taxon>Stichotrichia</taxon>
        <taxon>Sporadotrichida</taxon>
        <taxon>Oxytrichidae</taxon>
        <taxon>Stylonychinae</taxon>
        <taxon>Stylonychia</taxon>
    </lineage>
</organism>
<proteinExistence type="predicted"/>
<name>A0A078AMW5_STYLE</name>
<accession>A0A078AMW5</accession>
<dbReference type="EMBL" id="CCKQ01011698">
    <property type="protein sequence ID" value="CDW83266.1"/>
    <property type="molecule type" value="Genomic_DNA"/>
</dbReference>
<protein>
    <submittedName>
        <fullName evidence="1">Uncharacterized protein</fullName>
    </submittedName>
</protein>
<dbReference type="Proteomes" id="UP000039865">
    <property type="component" value="Unassembled WGS sequence"/>
</dbReference>